<comment type="catalytic activity">
    <reaction evidence="11">
        <text>(6R)-5,10-methylene-5,6,7,8-tetrahydrofolate + NADP(+) = (6R)-5,10-methenyltetrahydrofolate + NADPH</text>
        <dbReference type="Rhea" id="RHEA:22812"/>
        <dbReference type="ChEBI" id="CHEBI:15636"/>
        <dbReference type="ChEBI" id="CHEBI:57455"/>
        <dbReference type="ChEBI" id="CHEBI:57783"/>
        <dbReference type="ChEBI" id="CHEBI:58349"/>
        <dbReference type="EC" id="1.5.1.5"/>
    </reaction>
</comment>
<reference evidence="14 15" key="1">
    <citation type="journal article" date="2015" name="Nature">
        <title>rRNA introns, odd ribosomes, and small enigmatic genomes across a large radiation of phyla.</title>
        <authorList>
            <person name="Brown C.T."/>
            <person name="Hug L.A."/>
            <person name="Thomas B.C."/>
            <person name="Sharon I."/>
            <person name="Castelle C.J."/>
            <person name="Singh A."/>
            <person name="Wilkins M.J."/>
            <person name="Williams K.H."/>
            <person name="Banfield J.F."/>
        </authorList>
    </citation>
    <scope>NUCLEOTIDE SEQUENCE [LARGE SCALE GENOMIC DNA]</scope>
</reference>
<comment type="pathway">
    <text evidence="1 11">One-carbon metabolism; tetrahydrofolate interconversion.</text>
</comment>
<dbReference type="Pfam" id="PF02882">
    <property type="entry name" value="THF_DHG_CYH_C"/>
    <property type="match status" value="1"/>
</dbReference>
<keyword evidence="5 11" id="KW-0378">Hydrolase</keyword>
<evidence type="ECO:0000256" key="5">
    <source>
        <dbReference type="ARBA" id="ARBA00022801"/>
    </source>
</evidence>
<dbReference type="InterPro" id="IPR000672">
    <property type="entry name" value="THF_DH/CycHdrlase"/>
</dbReference>
<dbReference type="GO" id="GO:0004488">
    <property type="term" value="F:methylenetetrahydrofolate dehydrogenase (NADP+) activity"/>
    <property type="evidence" value="ECO:0007669"/>
    <property type="project" value="UniProtKB-UniRule"/>
</dbReference>
<dbReference type="PATRIC" id="fig|1619052.3.peg.656"/>
<gene>
    <name evidence="11" type="primary">folD</name>
    <name evidence="14" type="ORF">UV42_C0029G0014</name>
</gene>
<dbReference type="Proteomes" id="UP000033867">
    <property type="component" value="Unassembled WGS sequence"/>
</dbReference>
<feature type="binding site" evidence="11">
    <location>
        <position position="229"/>
    </location>
    <ligand>
        <name>NADP(+)</name>
        <dbReference type="ChEBI" id="CHEBI:58349"/>
    </ligand>
</feature>
<dbReference type="SUPFAM" id="SSF51735">
    <property type="entry name" value="NAD(P)-binding Rossmann-fold domains"/>
    <property type="match status" value="1"/>
</dbReference>
<keyword evidence="3 11" id="KW-0554">One-carbon metabolism</keyword>
<keyword evidence="7 11" id="KW-0560">Oxidoreductase</keyword>
<dbReference type="InterPro" id="IPR020630">
    <property type="entry name" value="THF_DH/CycHdrlase_cat_dom"/>
</dbReference>
<evidence type="ECO:0000256" key="10">
    <source>
        <dbReference type="ARBA" id="ARBA00023268"/>
    </source>
</evidence>
<feature type="binding site" evidence="11">
    <location>
        <position position="188"/>
    </location>
    <ligand>
        <name>NADP(+)</name>
        <dbReference type="ChEBI" id="CHEBI:58349"/>
    </ligand>
</feature>
<dbReference type="EC" id="1.5.1.5" evidence="11"/>
<evidence type="ECO:0000256" key="4">
    <source>
        <dbReference type="ARBA" id="ARBA00022755"/>
    </source>
</evidence>
<dbReference type="Gene3D" id="3.40.50.10860">
    <property type="entry name" value="Leucine Dehydrogenase, chain A, domain 1"/>
    <property type="match status" value="1"/>
</dbReference>
<protein>
    <recommendedName>
        <fullName evidence="11">Bifunctional protein FolD</fullName>
    </recommendedName>
    <domain>
        <recommendedName>
            <fullName evidence="11">Methylenetetrahydrofolate dehydrogenase</fullName>
            <ecNumber evidence="11">1.5.1.5</ecNumber>
        </recommendedName>
    </domain>
    <domain>
        <recommendedName>
            <fullName evidence="11">Methenyltetrahydrofolate cyclohydrolase</fullName>
            <ecNumber evidence="11">3.5.4.9</ecNumber>
        </recommendedName>
    </domain>
</protein>
<evidence type="ECO:0000259" key="12">
    <source>
        <dbReference type="Pfam" id="PF00763"/>
    </source>
</evidence>
<dbReference type="PANTHER" id="PTHR48099">
    <property type="entry name" value="C-1-TETRAHYDROFOLATE SYNTHASE, CYTOPLASMIC-RELATED"/>
    <property type="match status" value="1"/>
</dbReference>
<evidence type="ECO:0000256" key="2">
    <source>
        <dbReference type="ARBA" id="ARBA00011738"/>
    </source>
</evidence>
<dbReference type="AlphaFoldDB" id="A0A0G1DKQ7"/>
<dbReference type="UniPathway" id="UPA00193"/>
<dbReference type="GO" id="GO:0009086">
    <property type="term" value="P:methionine biosynthetic process"/>
    <property type="evidence" value="ECO:0007669"/>
    <property type="project" value="UniProtKB-KW"/>
</dbReference>
<dbReference type="Pfam" id="PF00763">
    <property type="entry name" value="THF_DHG_CYH"/>
    <property type="match status" value="1"/>
</dbReference>
<keyword evidence="10 11" id="KW-0511">Multifunctional enzyme</keyword>
<dbReference type="InterPro" id="IPR020631">
    <property type="entry name" value="THF_DH/CycHdrlase_NAD-bd_dom"/>
</dbReference>
<evidence type="ECO:0000256" key="6">
    <source>
        <dbReference type="ARBA" id="ARBA00022857"/>
    </source>
</evidence>
<dbReference type="PANTHER" id="PTHR48099:SF5">
    <property type="entry name" value="C-1-TETRAHYDROFOLATE SYNTHASE, CYTOPLASMIC"/>
    <property type="match status" value="1"/>
</dbReference>
<evidence type="ECO:0000256" key="1">
    <source>
        <dbReference type="ARBA" id="ARBA00004777"/>
    </source>
</evidence>
<dbReference type="CDD" id="cd01080">
    <property type="entry name" value="NAD_bind_m-THF_DH_Cyclohyd"/>
    <property type="match status" value="1"/>
</dbReference>
<feature type="domain" description="Tetrahydrofolate dehydrogenase/cyclohydrolase NAD(P)-binding" evidence="13">
    <location>
        <begin position="137"/>
        <end position="277"/>
    </location>
</feature>
<evidence type="ECO:0000259" key="13">
    <source>
        <dbReference type="Pfam" id="PF02882"/>
    </source>
</evidence>
<comment type="function">
    <text evidence="11">Catalyzes the oxidation of 5,10-methylenetetrahydrofolate to 5,10-methenyltetrahydrofolate and then the hydrolysis of 5,10-methenyltetrahydrofolate to 10-formyltetrahydrofolate.</text>
</comment>
<proteinExistence type="inferred from homology"/>
<dbReference type="GO" id="GO:0000105">
    <property type="term" value="P:L-histidine biosynthetic process"/>
    <property type="evidence" value="ECO:0007669"/>
    <property type="project" value="UniProtKB-KW"/>
</dbReference>
<sequence>MRLIDGKQIAAHIAEQTKERAEKLKKQGIQPKLAVLIVGDDKPSHMYVRTKGKAAERAGIEFSLTELPADATKEDIINTINNIQSDKSITGLITQLPLPHREWENDVVNSIRPDIDVDCLTDTNLGKLVAETNTIVPPTPGAVMDILESIGVNPAGKHVVIVGTGTLVGKPLAIMMMNHMATVVTCNIQTKNIKKLCKKADILVSAVGKKHLITKNMVKKGAIVIDAGVDFDNGEMFGDVDVVRVSKRASYVTPTPGGVGPLTVARLLENTVILTEMQNKFIANMIPLHVPPLIKGRRLASMFIYEQHRTHRRNTYFFKIIFLGTISDCCKHSCLLFISNFCPRNQYTRCCYFFCNTSYDTKKMA</sequence>
<comment type="catalytic activity">
    <reaction evidence="11">
        <text>(6R)-5,10-methenyltetrahydrofolate + H2O = (6R)-10-formyltetrahydrofolate + H(+)</text>
        <dbReference type="Rhea" id="RHEA:23700"/>
        <dbReference type="ChEBI" id="CHEBI:15377"/>
        <dbReference type="ChEBI" id="CHEBI:15378"/>
        <dbReference type="ChEBI" id="CHEBI:57455"/>
        <dbReference type="ChEBI" id="CHEBI:195366"/>
        <dbReference type="EC" id="3.5.4.9"/>
    </reaction>
</comment>
<comment type="similarity">
    <text evidence="11">Belongs to the tetrahydrofolate dehydrogenase/cyclohydrolase family.</text>
</comment>
<dbReference type="InterPro" id="IPR046346">
    <property type="entry name" value="Aminoacid_DH-like_N_sf"/>
</dbReference>
<evidence type="ECO:0000256" key="7">
    <source>
        <dbReference type="ARBA" id="ARBA00023002"/>
    </source>
</evidence>
<evidence type="ECO:0000256" key="9">
    <source>
        <dbReference type="ARBA" id="ARBA00023167"/>
    </source>
</evidence>
<accession>A0A0G1DKQ7</accession>
<dbReference type="Gene3D" id="3.40.50.720">
    <property type="entry name" value="NAD(P)-binding Rossmann-like Domain"/>
    <property type="match status" value="1"/>
</dbReference>
<dbReference type="PRINTS" id="PR00085">
    <property type="entry name" value="THFDHDRGNASE"/>
</dbReference>
<comment type="caution">
    <text evidence="14">The sequence shown here is derived from an EMBL/GenBank/DDBJ whole genome shotgun (WGS) entry which is preliminary data.</text>
</comment>
<dbReference type="GO" id="GO:0006164">
    <property type="term" value="P:purine nucleotide biosynthetic process"/>
    <property type="evidence" value="ECO:0007669"/>
    <property type="project" value="UniProtKB-KW"/>
</dbReference>
<keyword evidence="6 11" id="KW-0521">NADP</keyword>
<keyword evidence="9 11" id="KW-0486">Methionine biosynthesis</keyword>
<keyword evidence="4 11" id="KW-0658">Purine biosynthesis</keyword>
<evidence type="ECO:0000313" key="15">
    <source>
        <dbReference type="Proteomes" id="UP000033867"/>
    </source>
</evidence>
<organism evidence="14 15">
    <name type="scientific">Candidatus Magasanikbacteria bacterium GW2011_GWE2_42_7</name>
    <dbReference type="NCBI Taxonomy" id="1619052"/>
    <lineage>
        <taxon>Bacteria</taxon>
        <taxon>Candidatus Magasanikiibacteriota</taxon>
    </lineage>
</organism>
<feature type="binding site" evidence="11">
    <location>
        <begin position="163"/>
        <end position="165"/>
    </location>
    <ligand>
        <name>NADP(+)</name>
        <dbReference type="ChEBI" id="CHEBI:58349"/>
    </ligand>
</feature>
<comment type="subunit">
    <text evidence="2 11">Homodimer.</text>
</comment>
<evidence type="ECO:0000256" key="8">
    <source>
        <dbReference type="ARBA" id="ARBA00023102"/>
    </source>
</evidence>
<dbReference type="InterPro" id="IPR036291">
    <property type="entry name" value="NAD(P)-bd_dom_sf"/>
</dbReference>
<dbReference type="GO" id="GO:0004477">
    <property type="term" value="F:methenyltetrahydrofolate cyclohydrolase activity"/>
    <property type="evidence" value="ECO:0007669"/>
    <property type="project" value="UniProtKB-UniRule"/>
</dbReference>
<keyword evidence="11" id="KW-0028">Amino-acid biosynthesis</keyword>
<evidence type="ECO:0000313" key="14">
    <source>
        <dbReference type="EMBL" id="KKS71421.1"/>
    </source>
</evidence>
<dbReference type="GO" id="GO:0005829">
    <property type="term" value="C:cytosol"/>
    <property type="evidence" value="ECO:0007669"/>
    <property type="project" value="TreeGrafter"/>
</dbReference>
<dbReference type="HAMAP" id="MF_01576">
    <property type="entry name" value="THF_DHG_CYH"/>
    <property type="match status" value="1"/>
</dbReference>
<dbReference type="FunFam" id="3.40.50.10860:FF:000005">
    <property type="entry name" value="C-1-tetrahydrofolate synthase, cytoplasmic, putative"/>
    <property type="match status" value="1"/>
</dbReference>
<feature type="domain" description="Tetrahydrofolate dehydrogenase/cyclohydrolase catalytic" evidence="12">
    <location>
        <begin position="4"/>
        <end position="118"/>
    </location>
</feature>
<dbReference type="EMBL" id="LCEK01000029">
    <property type="protein sequence ID" value="KKS71421.1"/>
    <property type="molecule type" value="Genomic_DNA"/>
</dbReference>
<name>A0A0G1DKQ7_9BACT</name>
<dbReference type="SUPFAM" id="SSF53223">
    <property type="entry name" value="Aminoacid dehydrogenase-like, N-terminal domain"/>
    <property type="match status" value="1"/>
</dbReference>
<evidence type="ECO:0000256" key="11">
    <source>
        <dbReference type="HAMAP-Rule" id="MF_01576"/>
    </source>
</evidence>
<keyword evidence="8 11" id="KW-0368">Histidine biosynthesis</keyword>
<dbReference type="GO" id="GO:0035999">
    <property type="term" value="P:tetrahydrofolate interconversion"/>
    <property type="evidence" value="ECO:0007669"/>
    <property type="project" value="UniProtKB-UniRule"/>
</dbReference>
<evidence type="ECO:0000256" key="3">
    <source>
        <dbReference type="ARBA" id="ARBA00022563"/>
    </source>
</evidence>
<dbReference type="EC" id="3.5.4.9" evidence="11"/>